<feature type="region of interest" description="Disordered" evidence="1">
    <location>
        <begin position="61"/>
        <end position="98"/>
    </location>
</feature>
<proteinExistence type="predicted"/>
<dbReference type="Proteomes" id="UP001221898">
    <property type="component" value="Unassembled WGS sequence"/>
</dbReference>
<evidence type="ECO:0000313" key="2">
    <source>
        <dbReference type="EMBL" id="KAJ8391585.1"/>
    </source>
</evidence>
<accession>A0AAD7RWL7</accession>
<evidence type="ECO:0000256" key="1">
    <source>
        <dbReference type="SAM" id="MobiDB-lite"/>
    </source>
</evidence>
<gene>
    <name evidence="2" type="ORF">AAFF_G00087260</name>
</gene>
<keyword evidence="3" id="KW-1185">Reference proteome</keyword>
<comment type="caution">
    <text evidence="2">The sequence shown here is derived from an EMBL/GenBank/DDBJ whole genome shotgun (WGS) entry which is preliminary data.</text>
</comment>
<reference evidence="2" key="1">
    <citation type="journal article" date="2023" name="Science">
        <title>Genome structures resolve the early diversification of teleost fishes.</title>
        <authorList>
            <person name="Parey E."/>
            <person name="Louis A."/>
            <person name="Montfort J."/>
            <person name="Bouchez O."/>
            <person name="Roques C."/>
            <person name="Iampietro C."/>
            <person name="Lluch J."/>
            <person name="Castinel A."/>
            <person name="Donnadieu C."/>
            <person name="Desvignes T."/>
            <person name="Floi Bucao C."/>
            <person name="Jouanno E."/>
            <person name="Wen M."/>
            <person name="Mejri S."/>
            <person name="Dirks R."/>
            <person name="Jansen H."/>
            <person name="Henkel C."/>
            <person name="Chen W.J."/>
            <person name="Zahm M."/>
            <person name="Cabau C."/>
            <person name="Klopp C."/>
            <person name="Thompson A.W."/>
            <person name="Robinson-Rechavi M."/>
            <person name="Braasch I."/>
            <person name="Lecointre G."/>
            <person name="Bobe J."/>
            <person name="Postlethwait J.H."/>
            <person name="Berthelot C."/>
            <person name="Roest Crollius H."/>
            <person name="Guiguen Y."/>
        </authorList>
    </citation>
    <scope>NUCLEOTIDE SEQUENCE</scope>
    <source>
        <strain evidence="2">NC1722</strain>
    </source>
</reference>
<dbReference type="EMBL" id="JAINUG010000155">
    <property type="protein sequence ID" value="KAJ8391585.1"/>
    <property type="molecule type" value="Genomic_DNA"/>
</dbReference>
<dbReference type="AlphaFoldDB" id="A0AAD7RWL7"/>
<sequence>MDCRGVNANTQSFSCWPTAPLRSAISQSLLHLHLAQRLCWTADRSSQANVEQVFVWLPDAESSAGSEPRSAPATEGLTAARGPDAALQTASKSHEDSVSLWDVTDGQAPYTGGVSANVCLKWEMHSGGMPPC</sequence>
<name>A0AAD7RWL7_9TELE</name>
<evidence type="ECO:0000313" key="3">
    <source>
        <dbReference type="Proteomes" id="UP001221898"/>
    </source>
</evidence>
<protein>
    <submittedName>
        <fullName evidence="2">Uncharacterized protein</fullName>
    </submittedName>
</protein>
<organism evidence="2 3">
    <name type="scientific">Aldrovandia affinis</name>
    <dbReference type="NCBI Taxonomy" id="143900"/>
    <lineage>
        <taxon>Eukaryota</taxon>
        <taxon>Metazoa</taxon>
        <taxon>Chordata</taxon>
        <taxon>Craniata</taxon>
        <taxon>Vertebrata</taxon>
        <taxon>Euteleostomi</taxon>
        <taxon>Actinopterygii</taxon>
        <taxon>Neopterygii</taxon>
        <taxon>Teleostei</taxon>
        <taxon>Notacanthiformes</taxon>
        <taxon>Halosauridae</taxon>
        <taxon>Aldrovandia</taxon>
    </lineage>
</organism>